<dbReference type="Pfam" id="PF03344">
    <property type="entry name" value="Daxx"/>
    <property type="match status" value="1"/>
</dbReference>
<keyword evidence="14" id="KW-0832">Ubl conjugation</keyword>
<evidence type="ECO:0000256" key="24">
    <source>
        <dbReference type="SAM" id="MobiDB-lite"/>
    </source>
</evidence>
<organism evidence="27 28">
    <name type="scientific">Gekko japonicus</name>
    <name type="common">Schlegel's Japanese gecko</name>
    <dbReference type="NCBI Taxonomy" id="146911"/>
    <lineage>
        <taxon>Eukaryota</taxon>
        <taxon>Metazoa</taxon>
        <taxon>Chordata</taxon>
        <taxon>Craniata</taxon>
        <taxon>Vertebrata</taxon>
        <taxon>Euteleostomi</taxon>
        <taxon>Lepidosauria</taxon>
        <taxon>Squamata</taxon>
        <taxon>Bifurcata</taxon>
        <taxon>Gekkota</taxon>
        <taxon>Gekkonidae</taxon>
        <taxon>Gekkoninae</taxon>
        <taxon>Gekko</taxon>
    </lineage>
</organism>
<evidence type="ECO:0000256" key="2">
    <source>
        <dbReference type="ARBA" id="ARBA00004496"/>
    </source>
</evidence>
<evidence type="ECO:0000256" key="10">
    <source>
        <dbReference type="ARBA" id="ARBA00022491"/>
    </source>
</evidence>
<evidence type="ECO:0000256" key="20">
    <source>
        <dbReference type="ARBA" id="ARBA00023242"/>
    </source>
</evidence>
<keyword evidence="8" id="KW-0158">Chromosome</keyword>
<evidence type="ECO:0000256" key="23">
    <source>
        <dbReference type="SAM" id="Coils"/>
    </source>
</evidence>
<keyword evidence="12" id="KW-0597">Phosphoprotein</keyword>
<proteinExistence type="inferred from homology"/>
<dbReference type="CDD" id="cd13151">
    <property type="entry name" value="DAXX_helical_bundle"/>
    <property type="match status" value="1"/>
</dbReference>
<comment type="similarity">
    <text evidence="6">Belongs to the DAXX family.</text>
</comment>
<dbReference type="RefSeq" id="XP_015272916.1">
    <property type="nucleotide sequence ID" value="XM_015417430.1"/>
</dbReference>
<comment type="subcellular location">
    <subcellularLocation>
        <location evidence="3">Chromosome</location>
        <location evidence="3">Centromere</location>
    </subcellularLocation>
    <subcellularLocation>
        <location evidence="2">Cytoplasm</location>
    </subcellularLocation>
    <subcellularLocation>
        <location evidence="1">Nucleus</location>
        <location evidence="1">PML body</location>
    </subcellularLocation>
    <subcellularLocation>
        <location evidence="4">Nucleus</location>
        <location evidence="4">Nucleolus</location>
    </subcellularLocation>
    <subcellularLocation>
        <location evidence="5">Nucleus</location>
        <location evidence="5">Nucleoplasm</location>
    </subcellularLocation>
</comment>
<feature type="region of interest" description="Disordered" evidence="24">
    <location>
        <begin position="117"/>
        <end position="141"/>
    </location>
</feature>
<keyword evidence="27" id="KW-1185">Reference proteome</keyword>
<evidence type="ECO:0000256" key="5">
    <source>
        <dbReference type="ARBA" id="ARBA00004642"/>
    </source>
</evidence>
<keyword evidence="20" id="KW-0539">Nucleus</keyword>
<evidence type="ECO:0000313" key="27">
    <source>
        <dbReference type="Proteomes" id="UP000694871"/>
    </source>
</evidence>
<feature type="compositionally biased region" description="Pro residues" evidence="24">
    <location>
        <begin position="125"/>
        <end position="137"/>
    </location>
</feature>
<evidence type="ECO:0000256" key="3">
    <source>
        <dbReference type="ARBA" id="ARBA00004584"/>
    </source>
</evidence>
<keyword evidence="18" id="KW-0804">Transcription</keyword>
<evidence type="ECO:0000256" key="9">
    <source>
        <dbReference type="ARBA" id="ARBA00022490"/>
    </source>
</evidence>
<dbReference type="Gene3D" id="1.10.8.810">
    <property type="entry name" value="Daxx helical bundle domain"/>
    <property type="match status" value="1"/>
</dbReference>
<feature type="compositionally biased region" description="Acidic residues" evidence="24">
    <location>
        <begin position="461"/>
        <end position="485"/>
    </location>
</feature>
<keyword evidence="16" id="KW-0805">Transcription regulation</keyword>
<evidence type="ECO:0000256" key="6">
    <source>
        <dbReference type="ARBA" id="ARBA00008592"/>
    </source>
</evidence>
<evidence type="ECO:0000256" key="4">
    <source>
        <dbReference type="ARBA" id="ARBA00004604"/>
    </source>
</evidence>
<evidence type="ECO:0000256" key="7">
    <source>
        <dbReference type="ARBA" id="ARBA00019298"/>
    </source>
</evidence>
<dbReference type="CDD" id="cd13150">
    <property type="entry name" value="DAXX_histone_binding"/>
    <property type="match status" value="1"/>
</dbReference>
<dbReference type="InterPro" id="IPR046378">
    <property type="entry name" value="DAXX_histone-bd"/>
</dbReference>
<dbReference type="InterPro" id="IPR031333">
    <property type="entry name" value="Daxx_N"/>
</dbReference>
<dbReference type="PANTHER" id="PTHR12766:SF7">
    <property type="entry name" value="DEATH DOMAIN-ASSOCIATED PROTEIN 6"/>
    <property type="match status" value="1"/>
</dbReference>
<keyword evidence="10" id="KW-0678">Repressor</keyword>
<dbReference type="Gene3D" id="1.20.58.2170">
    <property type="match status" value="1"/>
</dbReference>
<dbReference type="Pfam" id="PF20920">
    <property type="entry name" value="DAXX_hist_bd"/>
    <property type="match status" value="1"/>
</dbReference>
<evidence type="ECO:0000256" key="15">
    <source>
        <dbReference type="ARBA" id="ARBA00022853"/>
    </source>
</evidence>
<dbReference type="Proteomes" id="UP000694871">
    <property type="component" value="Unplaced"/>
</dbReference>
<sequence length="590" mass="65945">MSVCLFPWPLQLSPPAPPLARPELPLPSSPLQFVDFCSQHTAEHPEVIPYLASRHQKSSPQFLASVEFRNVLGRCLSRVQGKRSKVYVYINELCTVFKAHSQKRKLALSSSASASATEASAAAPSGPPEPQAEPPQPRRGSKRQIRYLENLLQVYAVEIRRLQERELDLEELDREDSAYLQENRLKRRMMRIFERLCELKDCNSLTGRVIEQRIPYRGTRYPEVNRRIERLINHPEAFPDYNDILKVVQKADKRHSLGLPKRQMESMAADAFREVGNRLQERRHLDLVYNFGSHLTDQYRPGSDPALVDSELARRLRHNREEALQRLEHVVAHYAQLQDKGEEEEWRQRRKRGEPASPTPSGAAGSGGGKEDRLSPRAPRKGALQADQEEEEEEEEEEEDSSSESDLEAELEKSLEEGGEEEEEGPAPDEEDPPGQEVEADQQMGGPEATDIPEVILYSSTEEEEEEEDEEEAAAAPAAEEEGEEGAPPGVELPHEELFGLEVEETQQQQRPPEGSETPPPSPPPLPWGFSLRRPSPLRSPAPVADSTCADSPSGLALVTSSQGSPAPVCKASVATQCDPEEIIVLSDSD</sequence>
<feature type="coiled-coil region" evidence="23">
    <location>
        <begin position="145"/>
        <end position="175"/>
    </location>
</feature>
<dbReference type="InterPro" id="IPR046426">
    <property type="entry name" value="DAXX_histone-bd_sf"/>
</dbReference>
<feature type="domain" description="Daxx N-terminal Rassf1C-interacting" evidence="25">
    <location>
        <begin position="32"/>
        <end position="108"/>
    </location>
</feature>
<evidence type="ECO:0000259" key="26">
    <source>
        <dbReference type="Pfam" id="PF20920"/>
    </source>
</evidence>
<keyword evidence="9" id="KW-0963">Cytoplasm</keyword>
<accession>A0ABM1KGS9</accession>
<feature type="compositionally biased region" description="Acidic residues" evidence="24">
    <location>
        <begin position="417"/>
        <end position="440"/>
    </location>
</feature>
<feature type="region of interest" description="Disordered" evidence="24">
    <location>
        <begin position="336"/>
        <end position="569"/>
    </location>
</feature>
<evidence type="ECO:0000256" key="21">
    <source>
        <dbReference type="ARBA" id="ARBA00023328"/>
    </source>
</evidence>
<evidence type="ECO:0000256" key="1">
    <source>
        <dbReference type="ARBA" id="ARBA00004322"/>
    </source>
</evidence>
<gene>
    <name evidence="28" type="primary">DAXX</name>
</gene>
<evidence type="ECO:0000256" key="13">
    <source>
        <dbReference type="ARBA" id="ARBA00022703"/>
    </source>
</evidence>
<evidence type="ECO:0000256" key="11">
    <source>
        <dbReference type="ARBA" id="ARBA00022499"/>
    </source>
</evidence>
<keyword evidence="13" id="KW-0053">Apoptosis</keyword>
<keyword evidence="11" id="KW-1017">Isopeptide bond</keyword>
<dbReference type="InterPro" id="IPR038298">
    <property type="entry name" value="Daxx_N_sf"/>
</dbReference>
<dbReference type="PANTHER" id="PTHR12766">
    <property type="entry name" value="DEATH DOMAIN-ASSOCIATED PROTEIN 6 DAXX"/>
    <property type="match status" value="1"/>
</dbReference>
<feature type="compositionally biased region" description="Pro residues" evidence="24">
    <location>
        <begin position="518"/>
        <end position="527"/>
    </location>
</feature>
<evidence type="ECO:0000256" key="18">
    <source>
        <dbReference type="ARBA" id="ARBA00023163"/>
    </source>
</evidence>
<keyword evidence="19" id="KW-0143">Chaperone</keyword>
<evidence type="ECO:0000256" key="19">
    <source>
        <dbReference type="ARBA" id="ARBA00023186"/>
    </source>
</evidence>
<dbReference type="GeneID" id="107115673"/>
<evidence type="ECO:0000256" key="8">
    <source>
        <dbReference type="ARBA" id="ARBA00022454"/>
    </source>
</evidence>
<evidence type="ECO:0000259" key="25">
    <source>
        <dbReference type="Pfam" id="PF03344"/>
    </source>
</evidence>
<keyword evidence="21" id="KW-0137">Centromere</keyword>
<name>A0ABM1KGS9_GEKJA</name>
<feature type="compositionally biased region" description="Acidic residues" evidence="24">
    <location>
        <begin position="387"/>
        <end position="409"/>
    </location>
</feature>
<reference evidence="28" key="1">
    <citation type="submission" date="2025-08" db="UniProtKB">
        <authorList>
            <consortium name="RefSeq"/>
        </authorList>
    </citation>
    <scope>IDENTIFICATION</scope>
</reference>
<evidence type="ECO:0000256" key="22">
    <source>
        <dbReference type="ARBA" id="ARBA00029641"/>
    </source>
</evidence>
<evidence type="ECO:0000256" key="17">
    <source>
        <dbReference type="ARBA" id="ARBA00023054"/>
    </source>
</evidence>
<evidence type="ECO:0000313" key="28">
    <source>
        <dbReference type="RefSeq" id="XP_015272916.1"/>
    </source>
</evidence>
<evidence type="ECO:0000256" key="16">
    <source>
        <dbReference type="ARBA" id="ARBA00023015"/>
    </source>
</evidence>
<evidence type="ECO:0000256" key="14">
    <source>
        <dbReference type="ARBA" id="ARBA00022843"/>
    </source>
</evidence>
<feature type="domain" description="Daxx histone-binding" evidence="26">
    <location>
        <begin position="250"/>
        <end position="336"/>
    </location>
</feature>
<keyword evidence="17 23" id="KW-0175">Coiled coil</keyword>
<evidence type="ECO:0000256" key="12">
    <source>
        <dbReference type="ARBA" id="ARBA00022553"/>
    </source>
</evidence>
<protein>
    <recommendedName>
        <fullName evidence="7">Death domain-associated protein 6</fullName>
    </recommendedName>
    <alternativeName>
        <fullName evidence="22">Daxx</fullName>
    </alternativeName>
</protein>
<feature type="compositionally biased region" description="Low complexity" evidence="24">
    <location>
        <begin position="531"/>
        <end position="541"/>
    </location>
</feature>
<keyword evidence="15" id="KW-0156">Chromatin regulator</keyword>